<sequence length="160" mass="18851">MFNSTSIDDSDHNSMIAKLENSRNRKFFDEFVRKSNRLYQSINAKHFSFNNIYAKNRNVTRKDIQNDPLLSFRSVNNGLNDHKHLARNYDRDFCKACGFLINGDDRKIAIGGPIFYHKECFKCFRADNGKYAHIGSPQLRLIRTWKKLRTTKSKNYFICL</sequence>
<protein>
    <submittedName>
        <fullName evidence="2">LIM zinc-binding domain-containing protein</fullName>
    </submittedName>
</protein>
<dbReference type="Proteomes" id="UP000887565">
    <property type="component" value="Unplaced"/>
</dbReference>
<dbReference type="WBParaSite" id="nRc.2.0.1.t40000-RA">
    <property type="protein sequence ID" value="nRc.2.0.1.t40000-RA"/>
    <property type="gene ID" value="nRc.2.0.1.g40000"/>
</dbReference>
<accession>A0A915KPL8</accession>
<proteinExistence type="predicted"/>
<organism evidence="1 2">
    <name type="scientific">Romanomermis culicivorax</name>
    <name type="common">Nematode worm</name>
    <dbReference type="NCBI Taxonomy" id="13658"/>
    <lineage>
        <taxon>Eukaryota</taxon>
        <taxon>Metazoa</taxon>
        <taxon>Ecdysozoa</taxon>
        <taxon>Nematoda</taxon>
        <taxon>Enoplea</taxon>
        <taxon>Dorylaimia</taxon>
        <taxon>Mermithida</taxon>
        <taxon>Mermithoidea</taxon>
        <taxon>Mermithidae</taxon>
        <taxon>Romanomermis</taxon>
    </lineage>
</organism>
<name>A0A915KPL8_ROMCU</name>
<keyword evidence="1" id="KW-1185">Reference proteome</keyword>
<reference evidence="2" key="1">
    <citation type="submission" date="2022-11" db="UniProtKB">
        <authorList>
            <consortium name="WormBaseParasite"/>
        </authorList>
    </citation>
    <scope>IDENTIFICATION</scope>
</reference>
<evidence type="ECO:0000313" key="2">
    <source>
        <dbReference type="WBParaSite" id="nRc.2.0.1.t40000-RA"/>
    </source>
</evidence>
<evidence type="ECO:0000313" key="1">
    <source>
        <dbReference type="Proteomes" id="UP000887565"/>
    </source>
</evidence>
<dbReference type="AlphaFoldDB" id="A0A915KPL8"/>